<accession>A0A5C8JIL7</accession>
<feature type="binding site" evidence="8">
    <location>
        <position position="153"/>
    </location>
    <ligand>
        <name>(R)-pantoate</name>
        <dbReference type="ChEBI" id="CHEBI:15980"/>
    </ligand>
</feature>
<dbReference type="FunFam" id="3.40.50.620:FF:000013">
    <property type="entry name" value="Pantothenate synthetase"/>
    <property type="match status" value="1"/>
</dbReference>
<reference evidence="9 10" key="1">
    <citation type="submission" date="2019-08" db="EMBL/GenBank/DDBJ databases">
        <authorList>
            <person name="Shi S."/>
        </authorList>
    </citation>
    <scope>NUCLEOTIDE SEQUENCE [LARGE SCALE GENOMIC DNA]</scope>
    <source>
        <strain evidence="9 10">GY10130</strain>
    </source>
</reference>
<feature type="binding site" evidence="8">
    <location>
        <position position="61"/>
    </location>
    <ligand>
        <name>(R)-pantoate</name>
        <dbReference type="ChEBI" id="CHEBI:15980"/>
    </ligand>
</feature>
<dbReference type="Gene3D" id="3.40.50.620">
    <property type="entry name" value="HUPs"/>
    <property type="match status" value="1"/>
</dbReference>
<evidence type="ECO:0000256" key="5">
    <source>
        <dbReference type="ARBA" id="ARBA00022741"/>
    </source>
</evidence>
<dbReference type="Pfam" id="PF02569">
    <property type="entry name" value="Pantoate_ligase"/>
    <property type="match status" value="1"/>
</dbReference>
<comment type="miscellaneous">
    <text evidence="8">The reaction proceeds by a bi uni uni bi ping pong mechanism.</text>
</comment>
<feature type="binding site" evidence="8">
    <location>
        <begin position="30"/>
        <end position="37"/>
    </location>
    <ligand>
        <name>ATP</name>
        <dbReference type="ChEBI" id="CHEBI:30616"/>
    </ligand>
</feature>
<keyword evidence="10" id="KW-1185">Reference proteome</keyword>
<dbReference type="PANTHER" id="PTHR21299">
    <property type="entry name" value="CYTIDYLATE KINASE/PANTOATE-BETA-ALANINE LIGASE"/>
    <property type="match status" value="1"/>
</dbReference>
<dbReference type="Proteomes" id="UP000321926">
    <property type="component" value="Unassembled WGS sequence"/>
</dbReference>
<dbReference type="GO" id="GO:0005829">
    <property type="term" value="C:cytosol"/>
    <property type="evidence" value="ECO:0007669"/>
    <property type="project" value="TreeGrafter"/>
</dbReference>
<evidence type="ECO:0000256" key="2">
    <source>
        <dbReference type="ARBA" id="ARBA00009256"/>
    </source>
</evidence>
<feature type="binding site" evidence="8">
    <location>
        <begin position="184"/>
        <end position="187"/>
    </location>
    <ligand>
        <name>ATP</name>
        <dbReference type="ChEBI" id="CHEBI:30616"/>
    </ligand>
</feature>
<dbReference type="GO" id="GO:0015940">
    <property type="term" value="P:pantothenate biosynthetic process"/>
    <property type="evidence" value="ECO:0007669"/>
    <property type="project" value="UniProtKB-UniRule"/>
</dbReference>
<organism evidence="9 10">
    <name type="scientific">Pontibacter qinzhouensis</name>
    <dbReference type="NCBI Taxonomy" id="2603253"/>
    <lineage>
        <taxon>Bacteria</taxon>
        <taxon>Pseudomonadati</taxon>
        <taxon>Bacteroidota</taxon>
        <taxon>Cytophagia</taxon>
        <taxon>Cytophagales</taxon>
        <taxon>Hymenobacteraceae</taxon>
        <taxon>Pontibacter</taxon>
    </lineage>
</organism>
<dbReference type="EMBL" id="VRTY01000081">
    <property type="protein sequence ID" value="TXK36397.1"/>
    <property type="molecule type" value="Genomic_DNA"/>
</dbReference>
<protein>
    <recommendedName>
        <fullName evidence="8">Pantothenate synthetase</fullName>
        <shortName evidence="8">PS</shortName>
        <ecNumber evidence="8">6.3.2.1</ecNumber>
    </recommendedName>
    <alternativeName>
        <fullName evidence="8">Pantoate--beta-alanine ligase</fullName>
    </alternativeName>
    <alternativeName>
        <fullName evidence="8">Pantoate-activating enzyme</fullName>
    </alternativeName>
</protein>
<feature type="binding site" evidence="8">
    <location>
        <begin position="147"/>
        <end position="150"/>
    </location>
    <ligand>
        <name>ATP</name>
        <dbReference type="ChEBI" id="CHEBI:30616"/>
    </ligand>
</feature>
<dbReference type="CDD" id="cd00560">
    <property type="entry name" value="PanC"/>
    <property type="match status" value="1"/>
</dbReference>
<comment type="subunit">
    <text evidence="8">Homodimer.</text>
</comment>
<dbReference type="RefSeq" id="WP_147923163.1">
    <property type="nucleotide sequence ID" value="NZ_VRTY01000081.1"/>
</dbReference>
<dbReference type="InterPro" id="IPR014729">
    <property type="entry name" value="Rossmann-like_a/b/a_fold"/>
</dbReference>
<dbReference type="GO" id="GO:0004592">
    <property type="term" value="F:pantoate-beta-alanine ligase activity"/>
    <property type="evidence" value="ECO:0007669"/>
    <property type="project" value="UniProtKB-UniRule"/>
</dbReference>
<name>A0A5C8JIL7_9BACT</name>
<dbReference type="NCBIfam" id="TIGR00125">
    <property type="entry name" value="cyt_tran_rel"/>
    <property type="match status" value="1"/>
</dbReference>
<comment type="catalytic activity">
    <reaction evidence="7 8">
        <text>(R)-pantoate + beta-alanine + ATP = (R)-pantothenate + AMP + diphosphate + H(+)</text>
        <dbReference type="Rhea" id="RHEA:10912"/>
        <dbReference type="ChEBI" id="CHEBI:15378"/>
        <dbReference type="ChEBI" id="CHEBI:15980"/>
        <dbReference type="ChEBI" id="CHEBI:29032"/>
        <dbReference type="ChEBI" id="CHEBI:30616"/>
        <dbReference type="ChEBI" id="CHEBI:33019"/>
        <dbReference type="ChEBI" id="CHEBI:57966"/>
        <dbReference type="ChEBI" id="CHEBI:456215"/>
        <dbReference type="EC" id="6.3.2.1"/>
    </reaction>
</comment>
<gene>
    <name evidence="8" type="primary">panC</name>
    <name evidence="9" type="ORF">FVR03_18020</name>
</gene>
<feature type="active site" description="Proton donor" evidence="8">
    <location>
        <position position="37"/>
    </location>
</feature>
<sequence>MQVIEQASAIRSIVQALRCSGKSIGFVPTMGALHNGHLQLIRAAAQQNDITICSVFVNPTQFNNQEDYKLYPRSLEQDTAALAAVGCDYLFAPTAADMYPEQSLLHFSFGVLEEVMEGAHRPGHFNGVAIIVSKLFHLVQPHRAYFGQKDLQQVAVVRQLVQGLGFDLEVVCYPTIREASGLAMSSRNKRLDVQQLEHATHLHKALLRAEAQIGAKPVAAIKEDIVAYLAKVPQLQLEYFEIANPATLQPVPDLSAEPEVALCIAAHVGPVRLIDNMIVKVLQQA</sequence>
<dbReference type="AlphaFoldDB" id="A0A5C8JIL7"/>
<dbReference type="InterPro" id="IPR042176">
    <property type="entry name" value="Pantoate_ligase_C"/>
</dbReference>
<keyword evidence="3 8" id="KW-0436">Ligase</keyword>
<comment type="pathway">
    <text evidence="1 8">Cofactor biosynthesis; (R)-pantothenate biosynthesis; (R)-pantothenate from (R)-pantoate and beta-alanine: step 1/1.</text>
</comment>
<dbReference type="Gene3D" id="3.30.1300.10">
    <property type="entry name" value="Pantoate-beta-alanine ligase, C-terminal domain"/>
    <property type="match status" value="1"/>
</dbReference>
<evidence type="ECO:0000256" key="6">
    <source>
        <dbReference type="ARBA" id="ARBA00022840"/>
    </source>
</evidence>
<keyword evidence="6 8" id="KW-0067">ATP-binding</keyword>
<evidence type="ECO:0000256" key="7">
    <source>
        <dbReference type="ARBA" id="ARBA00048258"/>
    </source>
</evidence>
<comment type="function">
    <text evidence="8">Catalyzes the condensation of pantoate with beta-alanine in an ATP-dependent reaction via a pantoyl-adenylate intermediate.</text>
</comment>
<dbReference type="InterPro" id="IPR004821">
    <property type="entry name" value="Cyt_trans-like"/>
</dbReference>
<comment type="similarity">
    <text evidence="2 8">Belongs to the pantothenate synthetase family.</text>
</comment>
<dbReference type="GO" id="GO:0005524">
    <property type="term" value="F:ATP binding"/>
    <property type="evidence" value="ECO:0007669"/>
    <property type="project" value="UniProtKB-KW"/>
</dbReference>
<dbReference type="OrthoDB" id="9773087at2"/>
<evidence type="ECO:0000313" key="9">
    <source>
        <dbReference type="EMBL" id="TXK36397.1"/>
    </source>
</evidence>
<comment type="subcellular location">
    <subcellularLocation>
        <location evidence="8">Cytoplasm</location>
    </subcellularLocation>
</comment>
<evidence type="ECO:0000256" key="3">
    <source>
        <dbReference type="ARBA" id="ARBA00022598"/>
    </source>
</evidence>
<proteinExistence type="inferred from homology"/>
<dbReference type="EC" id="6.3.2.1" evidence="8"/>
<comment type="caution">
    <text evidence="9">The sequence shown here is derived from an EMBL/GenBank/DDBJ whole genome shotgun (WGS) entry which is preliminary data.</text>
</comment>
<dbReference type="NCBIfam" id="TIGR00018">
    <property type="entry name" value="panC"/>
    <property type="match status" value="1"/>
</dbReference>
<dbReference type="UniPathway" id="UPA00028">
    <property type="reaction ID" value="UER00005"/>
</dbReference>
<dbReference type="HAMAP" id="MF_00158">
    <property type="entry name" value="PanC"/>
    <property type="match status" value="1"/>
</dbReference>
<feature type="binding site" evidence="8">
    <location>
        <position position="176"/>
    </location>
    <ligand>
        <name>ATP</name>
        <dbReference type="ChEBI" id="CHEBI:30616"/>
    </ligand>
</feature>
<keyword evidence="4 8" id="KW-0566">Pantothenate biosynthesis</keyword>
<dbReference type="PANTHER" id="PTHR21299:SF1">
    <property type="entry name" value="PANTOATE--BETA-ALANINE LIGASE"/>
    <property type="match status" value="1"/>
</dbReference>
<evidence type="ECO:0000313" key="10">
    <source>
        <dbReference type="Proteomes" id="UP000321926"/>
    </source>
</evidence>
<evidence type="ECO:0000256" key="4">
    <source>
        <dbReference type="ARBA" id="ARBA00022655"/>
    </source>
</evidence>
<feature type="binding site" evidence="8">
    <location>
        <position position="61"/>
    </location>
    <ligand>
        <name>beta-alanine</name>
        <dbReference type="ChEBI" id="CHEBI:57966"/>
    </ligand>
</feature>
<dbReference type="InterPro" id="IPR003721">
    <property type="entry name" value="Pantoate_ligase"/>
</dbReference>
<dbReference type="SUPFAM" id="SSF52374">
    <property type="entry name" value="Nucleotidylyl transferase"/>
    <property type="match status" value="1"/>
</dbReference>
<evidence type="ECO:0000256" key="8">
    <source>
        <dbReference type="HAMAP-Rule" id="MF_00158"/>
    </source>
</evidence>
<evidence type="ECO:0000256" key="1">
    <source>
        <dbReference type="ARBA" id="ARBA00004990"/>
    </source>
</evidence>
<keyword evidence="8" id="KW-0963">Cytoplasm</keyword>
<keyword evidence="5 8" id="KW-0547">Nucleotide-binding</keyword>